<dbReference type="Pfam" id="PF00528">
    <property type="entry name" value="BPD_transp_1"/>
    <property type="match status" value="1"/>
</dbReference>
<dbReference type="GO" id="GO:0055085">
    <property type="term" value="P:transmembrane transport"/>
    <property type="evidence" value="ECO:0007669"/>
    <property type="project" value="InterPro"/>
</dbReference>
<sequence length="337" mass="38208">MKTETAAGQPPAKKEWLHRLGSTAYWFEAIKKWAWILVRFVLIFGISFVILYPILLKISISFKSMSDLYDPTVIWIPRTFTLENFKLVFTAMNYPGVLMNTLWLSSAVMLLQTITCVLAGYGFARIKFRGSGLLFAAVIFTILVPTQTIMIPLYLNFKNFDVMGLIELFRGSPANLINTYWPFLISAALGMGVKTGLYVYIFRQFFRGIPREIEEAAYVDGAGYFKTFGRIILPNAIPSMVTVMLFSFVWQWNDSFFTNMYLNEPKVMSSMMSSSGFTIATYLTGGGQAAASYTQDPFFMSMMMNTSVLMAILPLIIIYLFVQRHFVESVERSGLVG</sequence>
<evidence type="ECO:0000256" key="6">
    <source>
        <dbReference type="ARBA" id="ARBA00023136"/>
    </source>
</evidence>
<dbReference type="EMBL" id="FMVM01000009">
    <property type="protein sequence ID" value="SCY79382.1"/>
    <property type="molecule type" value="Genomic_DNA"/>
</dbReference>
<keyword evidence="9" id="KW-0762">Sugar transport</keyword>
<dbReference type="InterPro" id="IPR035906">
    <property type="entry name" value="MetI-like_sf"/>
</dbReference>
<feature type="transmembrane region" description="Helical" evidence="7">
    <location>
        <begin position="102"/>
        <end position="121"/>
    </location>
</feature>
<feature type="transmembrane region" description="Helical" evidence="7">
    <location>
        <begin position="180"/>
        <end position="201"/>
    </location>
</feature>
<dbReference type="STRING" id="582692.SAMN05720606_109161"/>
<dbReference type="PANTHER" id="PTHR43744:SF12">
    <property type="entry name" value="ABC TRANSPORTER PERMEASE PROTEIN MG189-RELATED"/>
    <property type="match status" value="1"/>
</dbReference>
<dbReference type="AlphaFoldDB" id="A0A1G5ITH9"/>
<feature type="transmembrane region" description="Helical" evidence="7">
    <location>
        <begin position="302"/>
        <end position="322"/>
    </location>
</feature>
<evidence type="ECO:0000256" key="1">
    <source>
        <dbReference type="ARBA" id="ARBA00004651"/>
    </source>
</evidence>
<dbReference type="PANTHER" id="PTHR43744">
    <property type="entry name" value="ABC TRANSPORTER PERMEASE PROTEIN MG189-RELATED-RELATED"/>
    <property type="match status" value="1"/>
</dbReference>
<dbReference type="SUPFAM" id="SSF161098">
    <property type="entry name" value="MetI-like"/>
    <property type="match status" value="1"/>
</dbReference>
<evidence type="ECO:0000256" key="2">
    <source>
        <dbReference type="ARBA" id="ARBA00022448"/>
    </source>
</evidence>
<dbReference type="RefSeq" id="WP_090920923.1">
    <property type="nucleotide sequence ID" value="NZ_FMVM01000009.1"/>
</dbReference>
<reference evidence="10" key="1">
    <citation type="submission" date="2016-10" db="EMBL/GenBank/DDBJ databases">
        <authorList>
            <person name="Varghese N."/>
            <person name="Submissions S."/>
        </authorList>
    </citation>
    <scope>NUCLEOTIDE SEQUENCE [LARGE SCALE GENOMIC DNA]</scope>
    <source>
        <strain evidence="10">BL9</strain>
    </source>
</reference>
<comment type="subcellular location">
    <subcellularLocation>
        <location evidence="1 7">Cell membrane</location>
        <topology evidence="1 7">Multi-pass membrane protein</topology>
    </subcellularLocation>
</comment>
<keyword evidence="4 7" id="KW-0812">Transmembrane</keyword>
<feature type="transmembrane region" description="Helical" evidence="7">
    <location>
        <begin position="133"/>
        <end position="155"/>
    </location>
</feature>
<evidence type="ECO:0000259" key="8">
    <source>
        <dbReference type="PROSITE" id="PS50928"/>
    </source>
</evidence>
<dbReference type="CDD" id="cd06261">
    <property type="entry name" value="TM_PBP2"/>
    <property type="match status" value="1"/>
</dbReference>
<feature type="transmembrane region" description="Helical" evidence="7">
    <location>
        <begin position="33"/>
        <end position="55"/>
    </location>
</feature>
<dbReference type="InterPro" id="IPR000515">
    <property type="entry name" value="MetI-like"/>
</dbReference>
<comment type="similarity">
    <text evidence="7">Belongs to the binding-protein-dependent transport system permease family.</text>
</comment>
<dbReference type="PROSITE" id="PS50928">
    <property type="entry name" value="ABC_TM1"/>
    <property type="match status" value="1"/>
</dbReference>
<dbReference type="GO" id="GO:0005886">
    <property type="term" value="C:plasma membrane"/>
    <property type="evidence" value="ECO:0007669"/>
    <property type="project" value="UniProtKB-SubCell"/>
</dbReference>
<gene>
    <name evidence="9" type="ORF">SAMN05720606_109161</name>
</gene>
<dbReference type="Gene3D" id="1.10.3720.10">
    <property type="entry name" value="MetI-like"/>
    <property type="match status" value="1"/>
</dbReference>
<name>A0A1G5ITH9_9BACL</name>
<evidence type="ECO:0000256" key="4">
    <source>
        <dbReference type="ARBA" id="ARBA00022692"/>
    </source>
</evidence>
<keyword evidence="10" id="KW-1185">Reference proteome</keyword>
<proteinExistence type="inferred from homology"/>
<dbReference type="Proteomes" id="UP000198538">
    <property type="component" value="Unassembled WGS sequence"/>
</dbReference>
<evidence type="ECO:0000256" key="7">
    <source>
        <dbReference type="RuleBase" id="RU363032"/>
    </source>
</evidence>
<keyword evidence="2 7" id="KW-0813">Transport</keyword>
<keyword evidence="3" id="KW-1003">Cell membrane</keyword>
<evidence type="ECO:0000256" key="5">
    <source>
        <dbReference type="ARBA" id="ARBA00022989"/>
    </source>
</evidence>
<evidence type="ECO:0000313" key="10">
    <source>
        <dbReference type="Proteomes" id="UP000198538"/>
    </source>
</evidence>
<evidence type="ECO:0000256" key="3">
    <source>
        <dbReference type="ARBA" id="ARBA00022475"/>
    </source>
</evidence>
<protein>
    <submittedName>
        <fullName evidence="9">Multiple sugar transport system permease protein</fullName>
    </submittedName>
</protein>
<evidence type="ECO:0000313" key="9">
    <source>
        <dbReference type="EMBL" id="SCY79382.1"/>
    </source>
</evidence>
<feature type="transmembrane region" description="Helical" evidence="7">
    <location>
        <begin position="232"/>
        <end position="252"/>
    </location>
</feature>
<feature type="domain" description="ABC transmembrane type-1" evidence="8">
    <location>
        <begin position="98"/>
        <end position="321"/>
    </location>
</feature>
<keyword evidence="5 7" id="KW-1133">Transmembrane helix</keyword>
<organism evidence="9 10">
    <name type="scientific">Paenibacillus polysaccharolyticus</name>
    <dbReference type="NCBI Taxonomy" id="582692"/>
    <lineage>
        <taxon>Bacteria</taxon>
        <taxon>Bacillati</taxon>
        <taxon>Bacillota</taxon>
        <taxon>Bacilli</taxon>
        <taxon>Bacillales</taxon>
        <taxon>Paenibacillaceae</taxon>
        <taxon>Paenibacillus</taxon>
    </lineage>
</organism>
<accession>A0A1G5ITH9</accession>
<keyword evidence="6 7" id="KW-0472">Membrane</keyword>